<dbReference type="Gene3D" id="2.60.40.10">
    <property type="entry name" value="Immunoglobulins"/>
    <property type="match status" value="1"/>
</dbReference>
<protein>
    <recommendedName>
        <fullName evidence="2">Immunoglobulin domain-containing protein</fullName>
    </recommendedName>
</protein>
<dbReference type="SMART" id="SM00409">
    <property type="entry name" value="IG"/>
    <property type="match status" value="1"/>
</dbReference>
<reference evidence="3" key="1">
    <citation type="journal article" date="2015" name="PLoS Genet.">
        <title>Genome Sequencing of the Perciform Fish Larimichthys crocea Provides Insights into Molecular and Genetic Mechanisms of Stress Adaptation.</title>
        <authorList>
            <person name="Ao J."/>
            <person name="Mu Y."/>
            <person name="Xiang L.X."/>
            <person name="Fan D."/>
            <person name="Feng M."/>
            <person name="Zhang S."/>
            <person name="Shi Q."/>
            <person name="Zhu L.Y."/>
            <person name="Li T."/>
            <person name="Ding Y."/>
            <person name="Nie L."/>
            <person name="Li Q."/>
            <person name="Dong W.R."/>
            <person name="Jiang L."/>
            <person name="Sun B."/>
            <person name="Zhang X."/>
            <person name="Li M."/>
            <person name="Zhang H.Q."/>
            <person name="Xie S."/>
            <person name="Zhu Y."/>
            <person name="Jiang X."/>
            <person name="Wang X."/>
            <person name="Mu P."/>
            <person name="Chen W."/>
            <person name="Yue Z."/>
            <person name="Wang Z."/>
            <person name="Wang J."/>
            <person name="Shao J.Z."/>
            <person name="Chen X."/>
        </authorList>
    </citation>
    <scope>NUCLEOTIDE SEQUENCE [LARGE SCALE GENOMIC DNA]</scope>
    <source>
        <strain evidence="3">SSNF</strain>
        <tissue evidence="3">Blood</tissue>
    </source>
</reference>
<dbReference type="GO" id="GO:0042289">
    <property type="term" value="F:MHC class II protein binding"/>
    <property type="evidence" value="ECO:0007669"/>
    <property type="project" value="TreeGrafter"/>
</dbReference>
<feature type="signal peptide" evidence="1">
    <location>
        <begin position="1"/>
        <end position="23"/>
    </location>
</feature>
<feature type="domain" description="Immunoglobulin" evidence="2">
    <location>
        <begin position="23"/>
        <end position="127"/>
    </location>
</feature>
<dbReference type="InterPro" id="IPR036179">
    <property type="entry name" value="Ig-like_dom_sf"/>
</dbReference>
<dbReference type="InterPro" id="IPR003599">
    <property type="entry name" value="Ig_sub"/>
</dbReference>
<evidence type="ECO:0000259" key="2">
    <source>
        <dbReference type="SMART" id="SM00409"/>
    </source>
</evidence>
<dbReference type="AlphaFoldDB" id="A0A0F8ATZ6"/>
<accession>A0A0F8ATZ6</accession>
<name>A0A0F8ATZ6_LARCR</name>
<dbReference type="GO" id="GO:1990782">
    <property type="term" value="F:protein tyrosine kinase binding"/>
    <property type="evidence" value="ECO:0007669"/>
    <property type="project" value="TreeGrafter"/>
</dbReference>
<dbReference type="InterPro" id="IPR013783">
    <property type="entry name" value="Ig-like_fold"/>
</dbReference>
<dbReference type="InterPro" id="IPR013106">
    <property type="entry name" value="Ig_V-set"/>
</dbReference>
<dbReference type="GO" id="GO:0042110">
    <property type="term" value="P:T cell activation"/>
    <property type="evidence" value="ECO:0007669"/>
    <property type="project" value="TreeGrafter"/>
</dbReference>
<dbReference type="GO" id="GO:0070374">
    <property type="term" value="P:positive regulation of ERK1 and ERK2 cascade"/>
    <property type="evidence" value="ECO:0007669"/>
    <property type="project" value="TreeGrafter"/>
</dbReference>
<dbReference type="GO" id="GO:0035723">
    <property type="term" value="P:interleukin-15-mediated signaling pathway"/>
    <property type="evidence" value="ECO:0007669"/>
    <property type="project" value="TreeGrafter"/>
</dbReference>
<dbReference type="GO" id="GO:0045121">
    <property type="term" value="C:membrane raft"/>
    <property type="evidence" value="ECO:0007669"/>
    <property type="project" value="TreeGrafter"/>
</dbReference>
<dbReference type="SUPFAM" id="SSF48726">
    <property type="entry name" value="Immunoglobulin"/>
    <property type="match status" value="1"/>
</dbReference>
<proteinExistence type="predicted"/>
<dbReference type="EMBL" id="KQ040824">
    <property type="protein sequence ID" value="KKF34035.1"/>
    <property type="molecule type" value="Genomic_DNA"/>
</dbReference>
<dbReference type="Pfam" id="PF07686">
    <property type="entry name" value="V-set"/>
    <property type="match status" value="1"/>
</dbReference>
<evidence type="ECO:0000313" key="3">
    <source>
        <dbReference type="EMBL" id="KKF34035.1"/>
    </source>
</evidence>
<dbReference type="GO" id="GO:0009897">
    <property type="term" value="C:external side of plasma membrane"/>
    <property type="evidence" value="ECO:0007669"/>
    <property type="project" value="TreeGrafter"/>
</dbReference>
<organism evidence="3">
    <name type="scientific">Larimichthys crocea</name>
    <name type="common">Large yellow croaker</name>
    <name type="synonym">Pseudosciaena crocea</name>
    <dbReference type="NCBI Taxonomy" id="215358"/>
    <lineage>
        <taxon>Eukaryota</taxon>
        <taxon>Metazoa</taxon>
        <taxon>Chordata</taxon>
        <taxon>Craniata</taxon>
        <taxon>Vertebrata</taxon>
        <taxon>Euteleostomi</taxon>
        <taxon>Actinopterygii</taxon>
        <taxon>Neopterygii</taxon>
        <taxon>Teleostei</taxon>
        <taxon>Neoteleostei</taxon>
        <taxon>Acanthomorphata</taxon>
        <taxon>Eupercaria</taxon>
        <taxon>Sciaenidae</taxon>
        <taxon>Larimichthys</taxon>
    </lineage>
</organism>
<dbReference type="PANTHER" id="PTHR11422">
    <property type="entry name" value="T-CELL SURFACE GLYCOPROTEIN CD4"/>
    <property type="match status" value="1"/>
</dbReference>
<keyword evidence="1" id="KW-0732">Signal</keyword>
<feature type="chain" id="PRO_5002527084" description="Immunoglobulin domain-containing protein" evidence="1">
    <location>
        <begin position="24"/>
        <end position="333"/>
    </location>
</feature>
<evidence type="ECO:0000256" key="1">
    <source>
        <dbReference type="SAM" id="SignalP"/>
    </source>
</evidence>
<dbReference type="PANTHER" id="PTHR11422:SF5">
    <property type="entry name" value="DIVERSE IMMUNOGLOBULIN DOMAIN-CONTAINING PROTEIN 1.1 ISOFORM X1-RELATED"/>
    <property type="match status" value="1"/>
</dbReference>
<gene>
    <name evidence="3" type="ORF">EH28_00918</name>
</gene>
<sequence>MVEFWIQMSSFLILLLHFTAVTGKSVVVRVGDEVTLPCGNVIGNQDKCERTDWVFGDPRSSRGTVELIKNGQIVEEAKSKSDRLSVTQSCSLGIKKVTDEDAGLYICRRFESARGDSWVYLYTVTMTEHENNDEVTLSCSVPEWCNHRVEWLYEGKVKDKETSQHRCSVNLTYKKQESKKYKSLNCEVTDRYYGQVQQFPFSRQTSGEKPGDAATTMEATTLATTMATTTMEATTMATTMEATTTMATMMATTTMEATTMATTMEATTTMATTMEATTMATTMEATTMAATTMAATTMAATTMAATTMVATSQEGEKQSSFFICIQHETNLRV</sequence>